<dbReference type="PANTHER" id="PTHR24320">
    <property type="entry name" value="RETINOL DEHYDROGENASE"/>
    <property type="match status" value="1"/>
</dbReference>
<protein>
    <submittedName>
        <fullName evidence="3">NAD(P)-binding protein</fullName>
    </submittedName>
</protein>
<dbReference type="Pfam" id="PF00106">
    <property type="entry name" value="adh_short"/>
    <property type="match status" value="1"/>
</dbReference>
<dbReference type="Gene3D" id="3.40.50.720">
    <property type="entry name" value="NAD(P)-binding Rossmann-like Domain"/>
    <property type="match status" value="1"/>
</dbReference>
<dbReference type="InterPro" id="IPR002347">
    <property type="entry name" value="SDR_fam"/>
</dbReference>
<dbReference type="GO" id="GO:0016491">
    <property type="term" value="F:oxidoreductase activity"/>
    <property type="evidence" value="ECO:0007669"/>
    <property type="project" value="UniProtKB-KW"/>
</dbReference>
<dbReference type="SUPFAM" id="SSF51735">
    <property type="entry name" value="NAD(P)-binding Rossmann-fold domains"/>
    <property type="match status" value="1"/>
</dbReference>
<dbReference type="OrthoDB" id="191139at2759"/>
<comment type="similarity">
    <text evidence="1">Belongs to the short-chain dehydrogenases/reductases (SDR) family.</text>
</comment>
<keyword evidence="2" id="KW-0560">Oxidoreductase</keyword>
<dbReference type="GeneID" id="43597248"/>
<dbReference type="RefSeq" id="XP_031869622.1">
    <property type="nucleotide sequence ID" value="XM_032013022.1"/>
</dbReference>
<keyword evidence="4" id="KW-1185">Reference proteome</keyword>
<evidence type="ECO:0000256" key="1">
    <source>
        <dbReference type="ARBA" id="ARBA00006484"/>
    </source>
</evidence>
<dbReference type="STRING" id="2656787.A0A370TN63"/>
<organism evidence="3 4">
    <name type="scientific">Venustampulla echinocandica</name>
    <dbReference type="NCBI Taxonomy" id="2656787"/>
    <lineage>
        <taxon>Eukaryota</taxon>
        <taxon>Fungi</taxon>
        <taxon>Dikarya</taxon>
        <taxon>Ascomycota</taxon>
        <taxon>Pezizomycotina</taxon>
        <taxon>Leotiomycetes</taxon>
        <taxon>Helotiales</taxon>
        <taxon>Pleuroascaceae</taxon>
        <taxon>Venustampulla</taxon>
    </lineage>
</organism>
<accession>A0A370TN63</accession>
<evidence type="ECO:0000256" key="2">
    <source>
        <dbReference type="ARBA" id="ARBA00023002"/>
    </source>
</evidence>
<name>A0A370TN63_9HELO</name>
<evidence type="ECO:0000313" key="4">
    <source>
        <dbReference type="Proteomes" id="UP000254866"/>
    </source>
</evidence>
<dbReference type="PANTHER" id="PTHR24320:SF283">
    <property type="entry name" value="RETINOL DEHYDROGENASE 11"/>
    <property type="match status" value="1"/>
</dbReference>
<sequence length="338" mass="36591">MTTFPSFGAETSGSEVAAAFSEQVRGKHVLVVGVSPGSLGEHMAEAIASHKPELLLLASRSLEKINTVISQIRTKEASKNVEIRAINLDLSSLESVRTAAQEINSLTPKLDVVINNAAINVPDRQLTKDGLEMHFATNHIGLFLLTNLLLPKIEEAAKATEKKGATRIVNVTSAGHRLSPIRFSDYNFERTELPVDERPPPGLPLSIVHPDKPYSSFLGYAQSKTANILFSVSLTEKLKGKGIVSYSVHPGSIWTGLSRNLDEEGQSMIKQTSKVWKNGDQGAATALVAALDPSLDEPQGAYMSDCQLAQAAEFAIDGKVAERLWHLSEKLVGQDFIL</sequence>
<proteinExistence type="inferred from homology"/>
<reference evidence="3 4" key="1">
    <citation type="journal article" date="2018" name="IMA Fungus">
        <title>IMA Genome-F 9: Draft genome sequence of Annulohypoxylon stygium, Aspergillus mulundensis, Berkeleyomyces basicola (syn. Thielaviopsis basicola), Ceratocystis smalleyi, two Cercospora beticola strains, Coleophoma cylindrospora, Fusarium fracticaudum, Phialophora cf. hyalina, and Morchella septimelata.</title>
        <authorList>
            <person name="Wingfield B.D."/>
            <person name="Bills G.F."/>
            <person name="Dong Y."/>
            <person name="Huang W."/>
            <person name="Nel W.J."/>
            <person name="Swalarsk-Parry B.S."/>
            <person name="Vaghefi N."/>
            <person name="Wilken P.M."/>
            <person name="An Z."/>
            <person name="de Beer Z.W."/>
            <person name="De Vos L."/>
            <person name="Chen L."/>
            <person name="Duong T.A."/>
            <person name="Gao Y."/>
            <person name="Hammerbacher A."/>
            <person name="Kikkert J.R."/>
            <person name="Li Y."/>
            <person name="Li H."/>
            <person name="Li K."/>
            <person name="Li Q."/>
            <person name="Liu X."/>
            <person name="Ma X."/>
            <person name="Naidoo K."/>
            <person name="Pethybridge S.J."/>
            <person name="Sun J."/>
            <person name="Steenkamp E.T."/>
            <person name="van der Nest M.A."/>
            <person name="van Wyk S."/>
            <person name="Wingfield M.J."/>
            <person name="Xiong C."/>
            <person name="Yue Q."/>
            <person name="Zhang X."/>
        </authorList>
    </citation>
    <scope>NUCLEOTIDE SEQUENCE [LARGE SCALE GENOMIC DNA]</scope>
    <source>
        <strain evidence="3 4">BP 5553</strain>
    </source>
</reference>
<dbReference type="EMBL" id="NPIC01000003">
    <property type="protein sequence ID" value="RDL36966.1"/>
    <property type="molecule type" value="Genomic_DNA"/>
</dbReference>
<dbReference type="AlphaFoldDB" id="A0A370TN63"/>
<evidence type="ECO:0000313" key="3">
    <source>
        <dbReference type="EMBL" id="RDL36966.1"/>
    </source>
</evidence>
<dbReference type="PRINTS" id="PR00081">
    <property type="entry name" value="GDHRDH"/>
</dbReference>
<gene>
    <name evidence="3" type="ORF">BP5553_04399</name>
</gene>
<dbReference type="InterPro" id="IPR036291">
    <property type="entry name" value="NAD(P)-bd_dom_sf"/>
</dbReference>
<dbReference type="Proteomes" id="UP000254866">
    <property type="component" value="Unassembled WGS sequence"/>
</dbReference>
<comment type="caution">
    <text evidence="3">The sequence shown here is derived from an EMBL/GenBank/DDBJ whole genome shotgun (WGS) entry which is preliminary data.</text>
</comment>